<dbReference type="InterPro" id="IPR020094">
    <property type="entry name" value="TruA/RsuA/RluB/E/F_N"/>
</dbReference>
<comment type="caution">
    <text evidence="7">The sequence shown here is derived from an EMBL/GenBank/DDBJ whole genome shotgun (WGS) entry which is preliminary data.</text>
</comment>
<dbReference type="Gene3D" id="3.30.70.580">
    <property type="entry name" value="Pseudouridine synthase I, catalytic domain, N-terminal subdomain"/>
    <property type="match status" value="1"/>
</dbReference>
<name>A0A0J1FTR4_9FIRM</name>
<dbReference type="InterPro" id="IPR036986">
    <property type="entry name" value="S4_RNA-bd_sf"/>
</dbReference>
<dbReference type="FunFam" id="3.30.70.1560:FF:000001">
    <property type="entry name" value="Pseudouridine synthase"/>
    <property type="match status" value="1"/>
</dbReference>
<dbReference type="SMART" id="SM00363">
    <property type="entry name" value="S4"/>
    <property type="match status" value="1"/>
</dbReference>
<keyword evidence="8" id="KW-1185">Reference proteome</keyword>
<accession>A0A0J1FTR4</accession>
<evidence type="ECO:0000259" key="6">
    <source>
        <dbReference type="SMART" id="SM00363"/>
    </source>
</evidence>
<evidence type="ECO:0000313" key="7">
    <source>
        <dbReference type="EMBL" id="KLU66677.1"/>
    </source>
</evidence>
<dbReference type="CDD" id="cd02870">
    <property type="entry name" value="PseudoU_synth_RsuA_like"/>
    <property type="match status" value="1"/>
</dbReference>
<dbReference type="CDD" id="cd00165">
    <property type="entry name" value="S4"/>
    <property type="match status" value="1"/>
</dbReference>
<dbReference type="RefSeq" id="WP_047809226.1">
    <property type="nucleotide sequence ID" value="NZ_LDZY01000004.1"/>
</dbReference>
<dbReference type="GO" id="GO:0120159">
    <property type="term" value="F:rRNA pseudouridine synthase activity"/>
    <property type="evidence" value="ECO:0007669"/>
    <property type="project" value="UniProtKB-ARBA"/>
</dbReference>
<dbReference type="Gene3D" id="3.30.70.1560">
    <property type="entry name" value="Alpha-L RNA-binding motif"/>
    <property type="match status" value="1"/>
</dbReference>
<evidence type="ECO:0000256" key="4">
    <source>
        <dbReference type="PROSITE-ProRule" id="PRU00182"/>
    </source>
</evidence>
<keyword evidence="3 5" id="KW-0413">Isomerase</keyword>
<evidence type="ECO:0000256" key="1">
    <source>
        <dbReference type="ARBA" id="ARBA00008348"/>
    </source>
</evidence>
<dbReference type="InterPro" id="IPR000748">
    <property type="entry name" value="PsdUridine_synth_RsuA/RluB/E/F"/>
</dbReference>
<dbReference type="PROSITE" id="PS01149">
    <property type="entry name" value="PSI_RSU"/>
    <property type="match status" value="1"/>
</dbReference>
<dbReference type="InterPro" id="IPR042092">
    <property type="entry name" value="PsdUridine_s_RsuA/RluB/E/F_cat"/>
</dbReference>
<dbReference type="InterPro" id="IPR006145">
    <property type="entry name" value="PsdUridine_synth_RsuA/RluA"/>
</dbReference>
<dbReference type="AlphaFoldDB" id="A0A0J1FTR4"/>
<dbReference type="InterPro" id="IPR020103">
    <property type="entry name" value="PsdUridine_synth_cat_dom_sf"/>
</dbReference>
<keyword evidence="2 4" id="KW-0694">RNA-binding</keyword>
<dbReference type="GO" id="GO:0003723">
    <property type="term" value="F:RNA binding"/>
    <property type="evidence" value="ECO:0007669"/>
    <property type="project" value="UniProtKB-KW"/>
</dbReference>
<dbReference type="PANTHER" id="PTHR47683:SF2">
    <property type="entry name" value="RNA-BINDING S4 DOMAIN-CONTAINING PROTEIN"/>
    <property type="match status" value="1"/>
</dbReference>
<dbReference type="Pfam" id="PF01479">
    <property type="entry name" value="S4"/>
    <property type="match status" value="1"/>
</dbReference>
<dbReference type="EC" id="5.4.99.-" evidence="5"/>
<dbReference type="InterPro" id="IPR050343">
    <property type="entry name" value="RsuA_PseudoU_synthase"/>
</dbReference>
<dbReference type="FunFam" id="3.10.290.10:FF:000003">
    <property type="entry name" value="Pseudouridine synthase"/>
    <property type="match status" value="1"/>
</dbReference>
<dbReference type="GO" id="GO:0000455">
    <property type="term" value="P:enzyme-directed rRNA pseudouridine synthesis"/>
    <property type="evidence" value="ECO:0007669"/>
    <property type="project" value="UniProtKB-ARBA"/>
</dbReference>
<dbReference type="EMBL" id="LDZY01000004">
    <property type="protein sequence ID" value="KLU66677.1"/>
    <property type="molecule type" value="Genomic_DNA"/>
</dbReference>
<dbReference type="PANTHER" id="PTHR47683">
    <property type="entry name" value="PSEUDOURIDINE SYNTHASE FAMILY PROTEIN-RELATED"/>
    <property type="match status" value="1"/>
</dbReference>
<dbReference type="Pfam" id="PF00849">
    <property type="entry name" value="PseudoU_synth_2"/>
    <property type="match status" value="1"/>
</dbReference>
<dbReference type="PATRIC" id="fig|476652.3.peg.1381"/>
<reference evidence="7 8" key="1">
    <citation type="submission" date="2015-06" db="EMBL/GenBank/DDBJ databases">
        <title>Draft genome of the moderately acidophilic sulfate reducer Candidatus Desulfosporosinus acididurans strain M1.</title>
        <authorList>
            <person name="Poehlein A."/>
            <person name="Petzsch P."/>
            <person name="Johnson B.D."/>
            <person name="Schloemann M."/>
            <person name="Daniel R."/>
            <person name="Muehling M."/>
        </authorList>
    </citation>
    <scope>NUCLEOTIDE SEQUENCE [LARGE SCALE GENOMIC DNA]</scope>
    <source>
        <strain evidence="7 8">M1</strain>
    </source>
</reference>
<dbReference type="SUPFAM" id="SSF55174">
    <property type="entry name" value="Alpha-L RNA-binding motif"/>
    <property type="match status" value="1"/>
</dbReference>
<dbReference type="Proteomes" id="UP000036356">
    <property type="component" value="Unassembled WGS sequence"/>
</dbReference>
<organism evidence="7 8">
    <name type="scientific">Desulfosporosinus acididurans</name>
    <dbReference type="NCBI Taxonomy" id="476652"/>
    <lineage>
        <taxon>Bacteria</taxon>
        <taxon>Bacillati</taxon>
        <taxon>Bacillota</taxon>
        <taxon>Clostridia</taxon>
        <taxon>Eubacteriales</taxon>
        <taxon>Desulfitobacteriaceae</taxon>
        <taxon>Desulfosporosinus</taxon>
    </lineage>
</organism>
<feature type="domain" description="RNA-binding S4" evidence="6">
    <location>
        <begin position="15"/>
        <end position="72"/>
    </location>
</feature>
<protein>
    <recommendedName>
        <fullName evidence="5">Pseudouridine synthase</fullName>
        <ecNumber evidence="5">5.4.99.-</ecNumber>
    </recommendedName>
</protein>
<dbReference type="InterPro" id="IPR018496">
    <property type="entry name" value="PsdUridine_synth_RsuA/RluB_CS"/>
</dbReference>
<sequence>MEVKSKHEKKPESGERLQKVLAQAGVASRRQVEKLIQEGRVKVNGFTVAVLGTKVCAEDEIIVDGVPVKKAEELHYYLLNKPAGVISSARDPRGRATVVDLMKNVPVRVYPVGRLDYDTSGLLIMTNDGELAHRLMHPSYGVNKTYRVWVKGPMEREALEQLRKGVELEDGKTAPAKVISRSGFRQGKPMDHKQHFPEILEVTIHEGKNRQVRRMFESVGYPVVQLERIAYGPLTLDREHFSAGNYRSLTIEEVKRLRLLVGLS</sequence>
<comment type="similarity">
    <text evidence="1 5">Belongs to the pseudouridine synthase RsuA family.</text>
</comment>
<proteinExistence type="inferred from homology"/>
<dbReference type="PROSITE" id="PS50889">
    <property type="entry name" value="S4"/>
    <property type="match status" value="1"/>
</dbReference>
<dbReference type="SUPFAM" id="SSF55120">
    <property type="entry name" value="Pseudouridine synthase"/>
    <property type="match status" value="1"/>
</dbReference>
<gene>
    <name evidence="7" type="primary">rluB</name>
    <name evidence="7" type="ORF">DEAC_c13440</name>
</gene>
<dbReference type="GO" id="GO:0005829">
    <property type="term" value="C:cytosol"/>
    <property type="evidence" value="ECO:0007669"/>
    <property type="project" value="UniProtKB-ARBA"/>
</dbReference>
<evidence type="ECO:0000256" key="3">
    <source>
        <dbReference type="ARBA" id="ARBA00023235"/>
    </source>
</evidence>
<evidence type="ECO:0000256" key="5">
    <source>
        <dbReference type="RuleBase" id="RU003887"/>
    </source>
</evidence>
<evidence type="ECO:0000256" key="2">
    <source>
        <dbReference type="ARBA" id="ARBA00022884"/>
    </source>
</evidence>
<evidence type="ECO:0000313" key="8">
    <source>
        <dbReference type="Proteomes" id="UP000036356"/>
    </source>
</evidence>
<dbReference type="InterPro" id="IPR002942">
    <property type="entry name" value="S4_RNA-bd"/>
</dbReference>
<dbReference type="STRING" id="476652.DEAC_c13440"/>
<dbReference type="NCBIfam" id="TIGR00093">
    <property type="entry name" value="pseudouridine synthase"/>
    <property type="match status" value="1"/>
</dbReference>
<dbReference type="Gene3D" id="3.10.290.10">
    <property type="entry name" value="RNA-binding S4 domain"/>
    <property type="match status" value="1"/>
</dbReference>